<reference evidence="6" key="1">
    <citation type="submission" date="2023-07" db="EMBL/GenBank/DDBJ databases">
        <authorList>
            <person name="Ivanov I."/>
            <person name="Teneva D."/>
            <person name="Stoikov I."/>
        </authorList>
    </citation>
    <scope>NUCLEOTIDE SEQUENCE</scope>
    <source>
        <strain evidence="6">4475</strain>
    </source>
</reference>
<dbReference type="GO" id="GO:1902208">
    <property type="term" value="P:regulation of bacterial-type flagellum assembly"/>
    <property type="evidence" value="ECO:0007669"/>
    <property type="project" value="UniProtKB-UniRule"/>
</dbReference>
<proteinExistence type="inferred from homology"/>
<comment type="subcellular location">
    <subcellularLocation>
        <location evidence="5">Cytoplasm</location>
    </subcellularLocation>
</comment>
<gene>
    <name evidence="5 6" type="primary">csrA</name>
    <name evidence="6" type="ORF">BSPP4475_02095</name>
</gene>
<keyword evidence="7" id="KW-1185">Reference proteome</keyword>
<evidence type="ECO:0000313" key="6">
    <source>
        <dbReference type="EMBL" id="CAJ1001117.1"/>
    </source>
</evidence>
<name>A0AA48M7U1_9BACL</name>
<dbReference type="HAMAP" id="MF_00167">
    <property type="entry name" value="CsrA"/>
    <property type="match status" value="1"/>
</dbReference>
<keyword evidence="3 5" id="KW-0810">Translation regulation</keyword>
<accession>A0AA48M7U1</accession>
<evidence type="ECO:0000313" key="7">
    <source>
        <dbReference type="Proteomes" id="UP001189619"/>
    </source>
</evidence>
<dbReference type="NCBIfam" id="TIGR00202">
    <property type="entry name" value="csrA"/>
    <property type="match status" value="1"/>
</dbReference>
<evidence type="ECO:0000256" key="2">
    <source>
        <dbReference type="ARBA" id="ARBA00022491"/>
    </source>
</evidence>
<dbReference type="FunFam" id="2.60.40.4380:FF:000002">
    <property type="entry name" value="Translational regulator CsrA"/>
    <property type="match status" value="1"/>
</dbReference>
<comment type="subunit">
    <text evidence="5">Homodimer; the beta-strands of each monomer intercalate to form a hydrophobic core, while the alpha-helices form wings that extend away from the core.</text>
</comment>
<dbReference type="NCBIfam" id="NF002469">
    <property type="entry name" value="PRK01712.1"/>
    <property type="match status" value="1"/>
</dbReference>
<dbReference type="Proteomes" id="UP001189619">
    <property type="component" value="Chromosome"/>
</dbReference>
<dbReference type="InterPro" id="IPR003751">
    <property type="entry name" value="CsrA"/>
</dbReference>
<dbReference type="GO" id="GO:0045947">
    <property type="term" value="P:negative regulation of translational initiation"/>
    <property type="evidence" value="ECO:0007669"/>
    <property type="project" value="UniProtKB-UniRule"/>
</dbReference>
<evidence type="ECO:0000256" key="1">
    <source>
        <dbReference type="ARBA" id="ARBA00022490"/>
    </source>
</evidence>
<dbReference type="GO" id="GO:0044781">
    <property type="term" value="P:bacterial-type flagellum organization"/>
    <property type="evidence" value="ECO:0007669"/>
    <property type="project" value="UniProtKB-KW"/>
</dbReference>
<dbReference type="Pfam" id="PF02599">
    <property type="entry name" value="CsrA"/>
    <property type="match status" value="1"/>
</dbReference>
<evidence type="ECO:0000256" key="5">
    <source>
        <dbReference type="HAMAP-Rule" id="MF_00167"/>
    </source>
</evidence>
<comment type="function">
    <text evidence="5">A translational regulator that binds mRNA to regulate translation initiation and/or mRNA stability. Usually binds in the 5'-UTR at or near the Shine-Dalgarno sequence preventing ribosome-binding, thus repressing translation. Its main target seems to be the major flagellin gene, while its function is anatagonized by FliW.</text>
</comment>
<dbReference type="KEGG" id="bayd:BSPP4475_02095"/>
<dbReference type="PANTHER" id="PTHR34984">
    <property type="entry name" value="CARBON STORAGE REGULATOR"/>
    <property type="match status" value="1"/>
</dbReference>
<comment type="similarity">
    <text evidence="5">Belongs to the CsrA/RsmA family.</text>
</comment>
<organism evidence="6 7">
    <name type="scientific">Brevibacillus aydinogluensis</name>
    <dbReference type="NCBI Taxonomy" id="927786"/>
    <lineage>
        <taxon>Bacteria</taxon>
        <taxon>Bacillati</taxon>
        <taxon>Bacillota</taxon>
        <taxon>Bacilli</taxon>
        <taxon>Bacillales</taxon>
        <taxon>Paenibacillaceae</taxon>
        <taxon>Brevibacillus</taxon>
    </lineage>
</organism>
<evidence type="ECO:0000256" key="4">
    <source>
        <dbReference type="ARBA" id="ARBA00022884"/>
    </source>
</evidence>
<dbReference type="EMBL" id="OY569118">
    <property type="protein sequence ID" value="CAJ1001117.1"/>
    <property type="molecule type" value="Genomic_DNA"/>
</dbReference>
<dbReference type="GO" id="GO:0006109">
    <property type="term" value="P:regulation of carbohydrate metabolic process"/>
    <property type="evidence" value="ECO:0007669"/>
    <property type="project" value="InterPro"/>
</dbReference>
<dbReference type="GO" id="GO:0005829">
    <property type="term" value="C:cytosol"/>
    <property type="evidence" value="ECO:0007669"/>
    <property type="project" value="TreeGrafter"/>
</dbReference>
<dbReference type="GO" id="GO:0048027">
    <property type="term" value="F:mRNA 5'-UTR binding"/>
    <property type="evidence" value="ECO:0007669"/>
    <property type="project" value="UniProtKB-UniRule"/>
</dbReference>
<dbReference type="SUPFAM" id="SSF117130">
    <property type="entry name" value="CsrA-like"/>
    <property type="match status" value="1"/>
</dbReference>
<keyword evidence="4 5" id="KW-0694">RNA-binding</keyword>
<dbReference type="PANTHER" id="PTHR34984:SF1">
    <property type="entry name" value="CARBON STORAGE REGULATOR"/>
    <property type="match status" value="1"/>
</dbReference>
<sequence>MLVLSRRKNESIMIGDSIEVTVVSVDGDVVRIGIKAPRDIDVHRKEIYTAIQEENKEASHIKHDLSAMVSLLGKTDKDKYE</sequence>
<dbReference type="InterPro" id="IPR036107">
    <property type="entry name" value="CsrA_sf"/>
</dbReference>
<keyword evidence="5" id="KW-1005">Bacterial flagellum biogenesis</keyword>
<protein>
    <recommendedName>
        <fullName evidence="5">Translational regulator CsrA</fullName>
    </recommendedName>
</protein>
<evidence type="ECO:0000256" key="3">
    <source>
        <dbReference type="ARBA" id="ARBA00022845"/>
    </source>
</evidence>
<keyword evidence="2 5" id="KW-0678">Repressor</keyword>
<dbReference type="GO" id="GO:0006402">
    <property type="term" value="P:mRNA catabolic process"/>
    <property type="evidence" value="ECO:0007669"/>
    <property type="project" value="InterPro"/>
</dbReference>
<dbReference type="Gene3D" id="2.60.40.4380">
    <property type="entry name" value="Translational regulator CsrA"/>
    <property type="match status" value="1"/>
</dbReference>
<dbReference type="RefSeq" id="WP_304415029.1">
    <property type="nucleotide sequence ID" value="NZ_OY569118.1"/>
</dbReference>
<keyword evidence="1 5" id="KW-0963">Cytoplasm</keyword>
<dbReference type="AlphaFoldDB" id="A0AA48M7U1"/>